<keyword evidence="2" id="KW-1133">Transmembrane helix</keyword>
<organism evidence="3 4">
    <name type="scientific">Deinococcus radiodurans (strain ATCC 13939 / DSM 20539 / JCM 16871 / CCUG 27074 / LMG 4051 / NBRC 15346 / NCIMB 9279 / VKM B-1422 / R1)</name>
    <dbReference type="NCBI Taxonomy" id="243230"/>
    <lineage>
        <taxon>Bacteria</taxon>
        <taxon>Thermotogati</taxon>
        <taxon>Deinococcota</taxon>
        <taxon>Deinococci</taxon>
        <taxon>Deinococcales</taxon>
        <taxon>Deinococcaceae</taxon>
        <taxon>Deinococcus</taxon>
    </lineage>
</organism>
<gene>
    <name evidence="3" type="ordered locus">DR_1464</name>
</gene>
<reference evidence="3 4" key="1">
    <citation type="journal article" date="1999" name="Science">
        <title>Genome sequence of the radioresistant bacterium Deinococcus radiodurans R1.</title>
        <authorList>
            <person name="White O."/>
            <person name="Eisen J.A."/>
            <person name="Heidelberg J.F."/>
            <person name="Hickey E.K."/>
            <person name="Peterson J.D."/>
            <person name="Dodson R.J."/>
            <person name="Haft D.H."/>
            <person name="Gwinn M.L."/>
            <person name="Nelson W.C."/>
            <person name="Richardson D.L."/>
            <person name="Moffat K.S."/>
            <person name="Qin H."/>
            <person name="Jiang L."/>
            <person name="Pamphile W."/>
            <person name="Crosby M."/>
            <person name="Shen M."/>
            <person name="Vamathevan J.J."/>
            <person name="Lam P."/>
            <person name="McDonald L."/>
            <person name="Utterback T."/>
            <person name="Zalewski C."/>
            <person name="Makarova K.S."/>
            <person name="Aravind L."/>
            <person name="Daly M.J."/>
            <person name="Minton K.W."/>
            <person name="Fleischmann R.D."/>
            <person name="Ketchum K.A."/>
            <person name="Nelson K.E."/>
            <person name="Salzberg S."/>
            <person name="Smith H.O."/>
            <person name="Venter J.C."/>
            <person name="Fraser C.M."/>
        </authorList>
    </citation>
    <scope>NUCLEOTIDE SEQUENCE [LARGE SCALE GENOMIC DNA]</scope>
    <source>
        <strain evidence="4">ATCC 13939 / DSM 20539 / JCM 16871 / LMG 4051 / NBRC 15346 / NCIMB 9279 / R1 / VKM B-1422</strain>
    </source>
</reference>
<dbReference type="InParanoid" id="Q9RUC5"/>
<keyword evidence="2" id="KW-0812">Transmembrane</keyword>
<dbReference type="PIR" id="H75391">
    <property type="entry name" value="H75391"/>
</dbReference>
<dbReference type="STRING" id="243230.DR_1464"/>
<proteinExistence type="predicted"/>
<evidence type="ECO:0000313" key="4">
    <source>
        <dbReference type="Proteomes" id="UP000002524"/>
    </source>
</evidence>
<dbReference type="RefSeq" id="WP_010888103.1">
    <property type="nucleotide sequence ID" value="NC_001263.1"/>
</dbReference>
<dbReference type="EMBL" id="AE000513">
    <property type="protein sequence ID" value="AAF11036.1"/>
    <property type="molecule type" value="Genomic_DNA"/>
</dbReference>
<keyword evidence="2" id="KW-0472">Membrane</keyword>
<dbReference type="HOGENOM" id="CLU_1657962_0_0_0"/>
<accession>Q9RUC5</accession>
<dbReference type="KEGG" id="dra:DR_1464"/>
<dbReference type="PATRIC" id="fig|243230.17.peg.1664"/>
<sequence>MSRVLLFVLGVLLLCAAALAALWLAGQVLAVLGALLTGAAGVLGRLLIFLPLAALAGGLSYFVASAWRPGQPLDSQAAASQPVSFLSEPVPTARGPRWRPGKRTAVNLPDTAPTEHADSTVVIAATPQVTTTLDGTDLPSSEESTDTSDATAEPPRPPS</sequence>
<evidence type="ECO:0000256" key="1">
    <source>
        <dbReference type="SAM" id="MobiDB-lite"/>
    </source>
</evidence>
<feature type="region of interest" description="Disordered" evidence="1">
    <location>
        <begin position="87"/>
        <end position="159"/>
    </location>
</feature>
<keyword evidence="4" id="KW-1185">Reference proteome</keyword>
<dbReference type="GeneID" id="69517702"/>
<evidence type="ECO:0000256" key="2">
    <source>
        <dbReference type="SAM" id="Phobius"/>
    </source>
</evidence>
<protein>
    <submittedName>
        <fullName evidence="3">Uncharacterized protein</fullName>
    </submittedName>
</protein>
<feature type="transmembrane region" description="Helical" evidence="2">
    <location>
        <begin position="46"/>
        <end position="64"/>
    </location>
</feature>
<dbReference type="PaxDb" id="243230-DR_1464"/>
<dbReference type="AlphaFoldDB" id="Q9RUC5"/>
<dbReference type="Proteomes" id="UP000002524">
    <property type="component" value="Chromosome 1"/>
</dbReference>
<name>Q9RUC5_DEIRA</name>
<evidence type="ECO:0000313" key="3">
    <source>
        <dbReference type="EMBL" id="AAF11036.1"/>
    </source>
</evidence>
<dbReference type="EnsemblBacteria" id="AAF11036">
    <property type="protein sequence ID" value="AAF11036"/>
    <property type="gene ID" value="DR_1464"/>
</dbReference>